<evidence type="ECO:0000259" key="3">
    <source>
        <dbReference type="Pfam" id="PF14364"/>
    </source>
</evidence>
<dbReference type="Pfam" id="PF14364">
    <property type="entry name" value="DUF4408"/>
    <property type="match status" value="1"/>
</dbReference>
<organism evidence="4 5">
    <name type="scientific">Vicia faba</name>
    <name type="common">Broad bean</name>
    <name type="synonym">Faba vulgaris</name>
    <dbReference type="NCBI Taxonomy" id="3906"/>
    <lineage>
        <taxon>Eukaryota</taxon>
        <taxon>Viridiplantae</taxon>
        <taxon>Streptophyta</taxon>
        <taxon>Embryophyta</taxon>
        <taxon>Tracheophyta</taxon>
        <taxon>Spermatophyta</taxon>
        <taxon>Magnoliopsida</taxon>
        <taxon>eudicotyledons</taxon>
        <taxon>Gunneridae</taxon>
        <taxon>Pentapetalae</taxon>
        <taxon>rosids</taxon>
        <taxon>fabids</taxon>
        <taxon>Fabales</taxon>
        <taxon>Fabaceae</taxon>
        <taxon>Papilionoideae</taxon>
        <taxon>50 kb inversion clade</taxon>
        <taxon>NPAAA clade</taxon>
        <taxon>Hologalegina</taxon>
        <taxon>IRL clade</taxon>
        <taxon>Fabeae</taxon>
        <taxon>Vicia</taxon>
    </lineage>
</organism>
<keyword evidence="2" id="KW-0812">Transmembrane</keyword>
<feature type="region of interest" description="Disordered" evidence="1">
    <location>
        <begin position="165"/>
        <end position="185"/>
    </location>
</feature>
<dbReference type="AlphaFoldDB" id="A0AAV1ANY7"/>
<dbReference type="Proteomes" id="UP001157006">
    <property type="component" value="Chromosome 4"/>
</dbReference>
<feature type="region of interest" description="Disordered" evidence="1">
    <location>
        <begin position="61"/>
        <end position="83"/>
    </location>
</feature>
<gene>
    <name evidence="4" type="ORF">VFH_IV210800</name>
</gene>
<dbReference type="PANTHER" id="PTHR33098:SF57">
    <property type="entry name" value="DUF4408 DOMAIN PROTEIN"/>
    <property type="match status" value="1"/>
</dbReference>
<keyword evidence="5" id="KW-1185">Reference proteome</keyword>
<feature type="transmembrane region" description="Helical" evidence="2">
    <location>
        <begin position="23"/>
        <end position="43"/>
    </location>
</feature>
<keyword evidence="2" id="KW-1133">Transmembrane helix</keyword>
<dbReference type="InterPro" id="IPR025520">
    <property type="entry name" value="DUF4408"/>
</dbReference>
<accession>A0AAV1ANY7</accession>
<feature type="domain" description="DUF4408" evidence="3">
    <location>
        <begin position="14"/>
        <end position="38"/>
    </location>
</feature>
<proteinExistence type="predicted"/>
<evidence type="ECO:0000313" key="5">
    <source>
        <dbReference type="Proteomes" id="UP001157006"/>
    </source>
</evidence>
<evidence type="ECO:0000256" key="1">
    <source>
        <dbReference type="SAM" id="MobiDB-lite"/>
    </source>
</evidence>
<dbReference type="InterPro" id="IPR008480">
    <property type="entry name" value="DUF761_pln"/>
</dbReference>
<dbReference type="PANTHER" id="PTHR33098">
    <property type="entry name" value="COTTON FIBER (DUF761)"/>
    <property type="match status" value="1"/>
</dbReference>
<dbReference type="Pfam" id="PF05553">
    <property type="entry name" value="DUF761"/>
    <property type="match status" value="1"/>
</dbReference>
<evidence type="ECO:0000313" key="4">
    <source>
        <dbReference type="EMBL" id="CAI8611053.1"/>
    </source>
</evidence>
<protein>
    <recommendedName>
        <fullName evidence="3">DUF4408 domain-containing protein</fullName>
    </recommendedName>
</protein>
<reference evidence="4 5" key="1">
    <citation type="submission" date="2023-01" db="EMBL/GenBank/DDBJ databases">
        <authorList>
            <person name="Kreplak J."/>
        </authorList>
    </citation>
    <scope>NUCLEOTIDE SEQUENCE [LARGE SCALE GENOMIC DNA]</scope>
</reference>
<name>A0AAV1ANY7_VICFA</name>
<evidence type="ECO:0000256" key="2">
    <source>
        <dbReference type="SAM" id="Phobius"/>
    </source>
</evidence>
<keyword evidence="2" id="KW-0472">Membrane</keyword>
<dbReference type="EMBL" id="OX451739">
    <property type="protein sequence ID" value="CAI8611053.1"/>
    <property type="molecule type" value="Genomic_DNA"/>
</dbReference>
<sequence>MTDSITGSTNFIAIATWFAPSPLFILVNLVIGTIALVSCFSVAPKTKIFQRPKSFNTRQYYNHQEQTSSVTEPESGSESTQTVVQTPTLLKRVVSFNLSLRKLAPVKTHYLQPETETENSSAELDPKLVCDWGEEEKRKVELKRSVSEKECSMTLDWEEEEEEALERRRPATAMARSETTTCTEDEGVDAKADDFINMFKKQLRLQRLNSFVRYRNTLTLPSFQ</sequence>